<proteinExistence type="predicted"/>
<keyword evidence="1" id="KW-1133">Transmembrane helix</keyword>
<dbReference type="AlphaFoldDB" id="A0A168M5H3"/>
<evidence type="ECO:0000256" key="1">
    <source>
        <dbReference type="SAM" id="Phobius"/>
    </source>
</evidence>
<gene>
    <name evidence="2" type="ORF">CP97_14989</name>
</gene>
<accession>A0A168M5H3</accession>
<dbReference type="EMBL" id="CP015441">
    <property type="protein sequence ID" value="ANC50680.1"/>
    <property type="molecule type" value="Genomic_DNA"/>
</dbReference>
<keyword evidence="1" id="KW-0472">Membrane</keyword>
<reference evidence="2 3" key="1">
    <citation type="submission" date="2016-04" db="EMBL/GenBank/DDBJ databases">
        <title>The complete genome sequence of Erythrobacter atlanticus s21-N3.</title>
        <authorList>
            <person name="Wang W."/>
            <person name="Wang L."/>
            <person name="Zhuang L."/>
            <person name="Shao Z."/>
        </authorList>
    </citation>
    <scope>NUCLEOTIDE SEQUENCE [LARGE SCALE GENOMIC DNA]</scope>
    <source>
        <strain evidence="3">s21-N3</strain>
        <plasmid evidence="3">Plasmid</plasmid>
    </source>
</reference>
<feature type="transmembrane region" description="Helical" evidence="1">
    <location>
        <begin position="20"/>
        <end position="38"/>
    </location>
</feature>
<sequence>MRFCSADGCAQPAHSSATRLILLIATAMVVLSALWGFIEQPLMRALGGA</sequence>
<dbReference type="Proteomes" id="UP000059113">
    <property type="component" value="Plasmid"/>
</dbReference>
<dbReference type="KEGG" id="ery:CP97_14989"/>
<geneLocation type="plasmid" evidence="3"/>
<keyword evidence="3" id="KW-1185">Reference proteome</keyword>
<keyword evidence="1" id="KW-0812">Transmembrane</keyword>
<evidence type="ECO:0000313" key="2">
    <source>
        <dbReference type="EMBL" id="ANC50680.1"/>
    </source>
</evidence>
<keyword evidence="2" id="KW-0614">Plasmid</keyword>
<name>A0A168M5H3_9SPHN</name>
<organism evidence="2 3">
    <name type="scientific">Aurantiacibacter atlanticus</name>
    <dbReference type="NCBI Taxonomy" id="1648404"/>
    <lineage>
        <taxon>Bacteria</taxon>
        <taxon>Pseudomonadati</taxon>
        <taxon>Pseudomonadota</taxon>
        <taxon>Alphaproteobacteria</taxon>
        <taxon>Sphingomonadales</taxon>
        <taxon>Erythrobacteraceae</taxon>
        <taxon>Aurantiacibacter</taxon>
    </lineage>
</organism>
<protein>
    <submittedName>
        <fullName evidence="2">Uncharacterized protein</fullName>
    </submittedName>
</protein>
<evidence type="ECO:0000313" key="3">
    <source>
        <dbReference type="Proteomes" id="UP000059113"/>
    </source>
</evidence>